<accession>E5A162</accession>
<feature type="compositionally biased region" description="Polar residues" evidence="1">
    <location>
        <begin position="50"/>
        <end position="61"/>
    </location>
</feature>
<dbReference type="AlphaFoldDB" id="E5A162"/>
<evidence type="ECO:0000256" key="1">
    <source>
        <dbReference type="SAM" id="MobiDB-lite"/>
    </source>
</evidence>
<dbReference type="HOGENOM" id="CLU_2085266_0_0_1"/>
<dbReference type="VEuPathDB" id="FungiDB:LEMA_P106490.1"/>
<dbReference type="InParanoid" id="E5A162"/>
<feature type="compositionally biased region" description="Polar residues" evidence="1">
    <location>
        <begin position="83"/>
        <end position="95"/>
    </location>
</feature>
<proteinExistence type="predicted"/>
<sequence>MSGQAGEQPLWSRGMTIASHKTQSPQSMKLSGDDYLGRVVTPAAEPSFLTGPTSFHPPTTNTRERQSKTLKPARPAKAKQGHVSGTQPSPAQPSGLSHGWGLADFPARTREAVQGVA</sequence>
<name>E5A162_LEPMJ</name>
<gene>
    <name evidence="2" type="ORF">LEMA_P106490.1</name>
</gene>
<feature type="compositionally biased region" description="Polar residues" evidence="1">
    <location>
        <begin position="19"/>
        <end position="29"/>
    </location>
</feature>
<organism evidence="3">
    <name type="scientific">Leptosphaeria maculans (strain JN3 / isolate v23.1.3 / race Av1-4-5-6-7-8)</name>
    <name type="common">Blackleg fungus</name>
    <name type="synonym">Phoma lingam</name>
    <dbReference type="NCBI Taxonomy" id="985895"/>
    <lineage>
        <taxon>Eukaryota</taxon>
        <taxon>Fungi</taxon>
        <taxon>Dikarya</taxon>
        <taxon>Ascomycota</taxon>
        <taxon>Pezizomycotina</taxon>
        <taxon>Dothideomycetes</taxon>
        <taxon>Pleosporomycetidae</taxon>
        <taxon>Pleosporales</taxon>
        <taxon>Pleosporineae</taxon>
        <taxon>Leptosphaeriaceae</taxon>
        <taxon>Plenodomus</taxon>
        <taxon>Plenodomus lingam/Leptosphaeria maculans species complex</taxon>
    </lineage>
</organism>
<evidence type="ECO:0000313" key="3">
    <source>
        <dbReference type="Proteomes" id="UP000002668"/>
    </source>
</evidence>
<feature type="region of interest" description="Disordered" evidence="1">
    <location>
        <begin position="1"/>
        <end position="117"/>
    </location>
</feature>
<protein>
    <submittedName>
        <fullName evidence="2">Predicted protein</fullName>
    </submittedName>
</protein>
<evidence type="ECO:0000313" key="2">
    <source>
        <dbReference type="EMBL" id="CBX97518.1"/>
    </source>
</evidence>
<reference evidence="3" key="1">
    <citation type="journal article" date="2011" name="Nat. Commun.">
        <title>Effector diversification within compartments of the Leptosphaeria maculans genome affected by Repeat-Induced Point mutations.</title>
        <authorList>
            <person name="Rouxel T."/>
            <person name="Grandaubert J."/>
            <person name="Hane J.K."/>
            <person name="Hoede C."/>
            <person name="van de Wouw A.P."/>
            <person name="Couloux A."/>
            <person name="Dominguez V."/>
            <person name="Anthouard V."/>
            <person name="Bally P."/>
            <person name="Bourras S."/>
            <person name="Cozijnsen A.J."/>
            <person name="Ciuffetti L.M."/>
            <person name="Degrave A."/>
            <person name="Dilmaghani A."/>
            <person name="Duret L."/>
            <person name="Fudal I."/>
            <person name="Goodwin S.B."/>
            <person name="Gout L."/>
            <person name="Glaser N."/>
            <person name="Linglin J."/>
            <person name="Kema G.H.J."/>
            <person name="Lapalu N."/>
            <person name="Lawrence C.B."/>
            <person name="May K."/>
            <person name="Meyer M."/>
            <person name="Ollivier B."/>
            <person name="Poulain J."/>
            <person name="Schoch C.L."/>
            <person name="Simon A."/>
            <person name="Spatafora J.W."/>
            <person name="Stachowiak A."/>
            <person name="Turgeon B.G."/>
            <person name="Tyler B.M."/>
            <person name="Vincent D."/>
            <person name="Weissenbach J."/>
            <person name="Amselem J."/>
            <person name="Quesneville H."/>
            <person name="Oliver R.P."/>
            <person name="Wincker P."/>
            <person name="Balesdent M.-H."/>
            <person name="Howlett B.J."/>
        </authorList>
    </citation>
    <scope>NUCLEOTIDE SEQUENCE [LARGE SCALE GENOMIC DNA]</scope>
    <source>
        <strain evidence="3">JN3 / isolate v23.1.3 / race Av1-4-5-6-7-8</strain>
    </source>
</reference>
<dbReference type="Proteomes" id="UP000002668">
    <property type="component" value="Genome"/>
</dbReference>
<dbReference type="EMBL" id="FP929131">
    <property type="protein sequence ID" value="CBX97518.1"/>
    <property type="molecule type" value="Genomic_DNA"/>
</dbReference>
<keyword evidence="3" id="KW-1185">Reference proteome</keyword>